<keyword evidence="3" id="KW-0804">Transcription</keyword>
<proteinExistence type="predicted"/>
<dbReference type="SUPFAM" id="SSF46894">
    <property type="entry name" value="C-terminal effector domain of the bipartite response regulators"/>
    <property type="match status" value="1"/>
</dbReference>
<dbReference type="InterPro" id="IPR000792">
    <property type="entry name" value="Tscrpt_reg_LuxR_C"/>
</dbReference>
<name>G5JE32_CROWT</name>
<dbReference type="PRINTS" id="PR00038">
    <property type="entry name" value="HTHLUXR"/>
</dbReference>
<evidence type="ECO:0000256" key="1">
    <source>
        <dbReference type="ARBA" id="ARBA00023015"/>
    </source>
</evidence>
<evidence type="ECO:0000259" key="4">
    <source>
        <dbReference type="PROSITE" id="PS50043"/>
    </source>
</evidence>
<evidence type="ECO:0000313" key="5">
    <source>
        <dbReference type="EMBL" id="EHJ09554.1"/>
    </source>
</evidence>
<dbReference type="Gene3D" id="1.10.10.10">
    <property type="entry name" value="Winged helix-like DNA-binding domain superfamily/Winged helix DNA-binding domain"/>
    <property type="match status" value="1"/>
</dbReference>
<dbReference type="PROSITE" id="PS50043">
    <property type="entry name" value="HTH_LUXR_2"/>
    <property type="match status" value="1"/>
</dbReference>
<dbReference type="CDD" id="cd06170">
    <property type="entry name" value="LuxR_C_like"/>
    <property type="match status" value="1"/>
</dbReference>
<dbReference type="GO" id="GO:0006355">
    <property type="term" value="P:regulation of DNA-templated transcription"/>
    <property type="evidence" value="ECO:0007669"/>
    <property type="project" value="InterPro"/>
</dbReference>
<dbReference type="GeneID" id="88768951"/>
<dbReference type="PANTHER" id="PTHR44688">
    <property type="entry name" value="DNA-BINDING TRANSCRIPTIONAL ACTIVATOR DEVR_DOSR"/>
    <property type="match status" value="1"/>
</dbReference>
<accession>G5JE32</accession>
<organism evidence="5 6">
    <name type="scientific">Crocosphaera watsonii WH 0003</name>
    <dbReference type="NCBI Taxonomy" id="423471"/>
    <lineage>
        <taxon>Bacteria</taxon>
        <taxon>Bacillati</taxon>
        <taxon>Cyanobacteriota</taxon>
        <taxon>Cyanophyceae</taxon>
        <taxon>Oscillatoriophycideae</taxon>
        <taxon>Chroococcales</taxon>
        <taxon>Aphanothecaceae</taxon>
        <taxon>Crocosphaera</taxon>
    </lineage>
</organism>
<dbReference type="Proteomes" id="UP000003477">
    <property type="component" value="Unassembled WGS sequence"/>
</dbReference>
<dbReference type="InterPro" id="IPR016032">
    <property type="entry name" value="Sig_transdc_resp-reg_C-effctor"/>
</dbReference>
<keyword evidence="1" id="KW-0805">Transcription regulation</keyword>
<dbReference type="InterPro" id="IPR036388">
    <property type="entry name" value="WH-like_DNA-bd_sf"/>
</dbReference>
<dbReference type="EC" id="6.5.1.2" evidence="5"/>
<dbReference type="RefSeq" id="WP_007313400.1">
    <property type="nucleotide sequence ID" value="NZ_AESD01000911.1"/>
</dbReference>
<dbReference type="SMART" id="SM00421">
    <property type="entry name" value="HTH_LUXR"/>
    <property type="match status" value="1"/>
</dbReference>
<keyword evidence="2" id="KW-0238">DNA-binding</keyword>
<sequence length="95" mass="11118">MTNAAITFQIFPQNIQEQIHDTLDWHSHVDRIELTEREQEVLQIMSLAWNDTESALALNISLNTYRVHRKNILNKFNAKSQVEALARAFRSKLIQ</sequence>
<reference evidence="5 6" key="1">
    <citation type="journal article" date="2011" name="Front. Microbiol.">
        <title>Two Strains of Crocosphaera watsonii with Highly Conserved Genomes are Distinguished by Strain-Specific Features.</title>
        <authorList>
            <person name="Bench S.R."/>
            <person name="Ilikchyan I.N."/>
            <person name="Tripp H.J."/>
            <person name="Zehr J.P."/>
        </authorList>
    </citation>
    <scope>NUCLEOTIDE SEQUENCE [LARGE SCALE GENOMIC DNA]</scope>
    <source>
        <strain evidence="5 6">WH 0003</strain>
    </source>
</reference>
<evidence type="ECO:0000256" key="3">
    <source>
        <dbReference type="ARBA" id="ARBA00023163"/>
    </source>
</evidence>
<dbReference type="EMBL" id="AESD01000911">
    <property type="protein sequence ID" value="EHJ09554.1"/>
    <property type="molecule type" value="Genomic_DNA"/>
</dbReference>
<keyword evidence="5" id="KW-0436">Ligase</keyword>
<dbReference type="PATRIC" id="fig|423471.3.peg.5301"/>
<dbReference type="Pfam" id="PF00196">
    <property type="entry name" value="GerE"/>
    <property type="match status" value="1"/>
</dbReference>
<evidence type="ECO:0000313" key="6">
    <source>
        <dbReference type="Proteomes" id="UP000003477"/>
    </source>
</evidence>
<evidence type="ECO:0000256" key="2">
    <source>
        <dbReference type="ARBA" id="ARBA00023125"/>
    </source>
</evidence>
<feature type="domain" description="HTH luxR-type" evidence="4">
    <location>
        <begin position="27"/>
        <end position="92"/>
    </location>
</feature>
<comment type="caution">
    <text evidence="5">The sequence shown here is derived from an EMBL/GenBank/DDBJ whole genome shotgun (WGS) entry which is preliminary data.</text>
</comment>
<gene>
    <name evidence="5" type="ORF">CWATWH0003_B019</name>
</gene>
<dbReference type="AlphaFoldDB" id="G5JE32"/>
<protein>
    <submittedName>
        <fullName evidence="5">DNA ligase</fullName>
        <ecNumber evidence="5">6.5.1.2</ecNumber>
    </submittedName>
</protein>
<dbReference type="GO" id="GO:0003911">
    <property type="term" value="F:DNA ligase (NAD+) activity"/>
    <property type="evidence" value="ECO:0007669"/>
    <property type="project" value="UniProtKB-EC"/>
</dbReference>
<dbReference type="GO" id="GO:0003677">
    <property type="term" value="F:DNA binding"/>
    <property type="evidence" value="ECO:0007669"/>
    <property type="project" value="UniProtKB-KW"/>
</dbReference>
<dbReference type="PANTHER" id="PTHR44688:SF16">
    <property type="entry name" value="DNA-BINDING TRANSCRIPTIONAL ACTIVATOR DEVR_DOSR"/>
    <property type="match status" value="1"/>
</dbReference>